<evidence type="ECO:0000256" key="2">
    <source>
        <dbReference type="ARBA" id="ARBA00023315"/>
    </source>
</evidence>
<keyword evidence="1" id="KW-0808">Transferase</keyword>
<dbReference type="InterPro" id="IPR050832">
    <property type="entry name" value="Bact_Acetyltransf"/>
</dbReference>
<dbReference type="GO" id="GO:0005840">
    <property type="term" value="C:ribosome"/>
    <property type="evidence" value="ECO:0007669"/>
    <property type="project" value="UniProtKB-KW"/>
</dbReference>
<evidence type="ECO:0000259" key="3">
    <source>
        <dbReference type="PROSITE" id="PS51186"/>
    </source>
</evidence>
<protein>
    <submittedName>
        <fullName evidence="4">Ribosomal protein S18 acetylase RimI</fullName>
    </submittedName>
</protein>
<dbReference type="Proteomes" id="UP000184693">
    <property type="component" value="Unassembled WGS sequence"/>
</dbReference>
<dbReference type="EMBL" id="FSRM01000002">
    <property type="protein sequence ID" value="SIO51485.1"/>
    <property type="molecule type" value="Genomic_DNA"/>
</dbReference>
<dbReference type="OrthoDB" id="8595358at2"/>
<dbReference type="RefSeq" id="WP_074267912.1">
    <property type="nucleotide sequence ID" value="NZ_FSRM01000002.1"/>
</dbReference>
<dbReference type="PROSITE" id="PS51186">
    <property type="entry name" value="GNAT"/>
    <property type="match status" value="1"/>
</dbReference>
<name>A0A1N6K4J6_9BURK</name>
<dbReference type="InterPro" id="IPR000182">
    <property type="entry name" value="GNAT_dom"/>
</dbReference>
<keyword evidence="4" id="KW-0689">Ribosomal protein</keyword>
<gene>
    <name evidence="4" type="ORF">SAMN05444168_6012</name>
</gene>
<dbReference type="SUPFAM" id="SSF55729">
    <property type="entry name" value="Acyl-CoA N-acyltransferases (Nat)"/>
    <property type="match status" value="1"/>
</dbReference>
<sequence>MTGISIRSANIDDAQKIADFHVRVWRHTYQDLAPAEAFAVLNEKYRGEKWKEKLSSNDASQIVLIAEIGRRMVGIGAAGGPSESIFGDRGEIKFLYVDPDFKRRGIGRQLLARLASHLREMNYQGAALSVVKGNDLAIAFYEALNGRQAGEYIDPGPVWRSKNVVFAWDDVASLVP</sequence>
<dbReference type="GO" id="GO:0016747">
    <property type="term" value="F:acyltransferase activity, transferring groups other than amino-acyl groups"/>
    <property type="evidence" value="ECO:0007669"/>
    <property type="project" value="InterPro"/>
</dbReference>
<dbReference type="Pfam" id="PF00583">
    <property type="entry name" value="Acetyltransf_1"/>
    <property type="match status" value="1"/>
</dbReference>
<reference evidence="4 5" key="1">
    <citation type="submission" date="2016-11" db="EMBL/GenBank/DDBJ databases">
        <authorList>
            <person name="Jaros S."/>
            <person name="Januszkiewicz K."/>
            <person name="Wedrychowicz H."/>
        </authorList>
    </citation>
    <scope>NUCLEOTIDE SEQUENCE [LARGE SCALE GENOMIC DNA]</scope>
    <source>
        <strain evidence="4 5">GAS86</strain>
    </source>
</reference>
<proteinExistence type="predicted"/>
<accession>A0A1N6K4J6</accession>
<dbReference type="PANTHER" id="PTHR43877">
    <property type="entry name" value="AMINOALKYLPHOSPHONATE N-ACETYLTRANSFERASE-RELATED-RELATED"/>
    <property type="match status" value="1"/>
</dbReference>
<organism evidence="4 5">
    <name type="scientific">Paraburkholderia phenazinium</name>
    <dbReference type="NCBI Taxonomy" id="60549"/>
    <lineage>
        <taxon>Bacteria</taxon>
        <taxon>Pseudomonadati</taxon>
        <taxon>Pseudomonadota</taxon>
        <taxon>Betaproteobacteria</taxon>
        <taxon>Burkholderiales</taxon>
        <taxon>Burkholderiaceae</taxon>
        <taxon>Paraburkholderia</taxon>
    </lineage>
</organism>
<evidence type="ECO:0000313" key="5">
    <source>
        <dbReference type="Proteomes" id="UP000184693"/>
    </source>
</evidence>
<dbReference type="Gene3D" id="3.40.630.30">
    <property type="match status" value="1"/>
</dbReference>
<dbReference type="CDD" id="cd04301">
    <property type="entry name" value="NAT_SF"/>
    <property type="match status" value="1"/>
</dbReference>
<evidence type="ECO:0000256" key="1">
    <source>
        <dbReference type="ARBA" id="ARBA00022679"/>
    </source>
</evidence>
<evidence type="ECO:0000313" key="4">
    <source>
        <dbReference type="EMBL" id="SIO51485.1"/>
    </source>
</evidence>
<feature type="domain" description="N-acetyltransferase" evidence="3">
    <location>
        <begin position="4"/>
        <end position="165"/>
    </location>
</feature>
<dbReference type="AlphaFoldDB" id="A0A1N6K4J6"/>
<keyword evidence="4" id="KW-0687">Ribonucleoprotein</keyword>
<keyword evidence="2" id="KW-0012">Acyltransferase</keyword>
<dbReference type="InterPro" id="IPR016181">
    <property type="entry name" value="Acyl_CoA_acyltransferase"/>
</dbReference>